<sequence length="94" mass="10830">MDDTFLIEMARTNLEDTLKNLSLKALYLTGTEDKIINHAQEVDLVKSFKNPNIDIRVFDGLNHYLTDRNGKVGSSLYEMDKEPLNLIINWTSEK</sequence>
<organism evidence="1 2">
    <name type="scientific">Nonlabens agnitus</name>
    <dbReference type="NCBI Taxonomy" id="870484"/>
    <lineage>
        <taxon>Bacteria</taxon>
        <taxon>Pseudomonadati</taxon>
        <taxon>Bacteroidota</taxon>
        <taxon>Flavobacteriia</taxon>
        <taxon>Flavobacteriales</taxon>
        <taxon>Flavobacteriaceae</taxon>
        <taxon>Nonlabens</taxon>
    </lineage>
</organism>
<dbReference type="AlphaFoldDB" id="A0A2S9WVJ7"/>
<dbReference type="RefSeq" id="WP_105983191.1">
    <property type="nucleotide sequence ID" value="NZ_MQUC01000003.1"/>
</dbReference>
<keyword evidence="2" id="KW-1185">Reference proteome</keyword>
<dbReference type="EMBL" id="MQUC01000003">
    <property type="protein sequence ID" value="PRP67461.1"/>
    <property type="molecule type" value="Genomic_DNA"/>
</dbReference>
<name>A0A2S9WVJ7_9FLAO</name>
<evidence type="ECO:0000313" key="2">
    <source>
        <dbReference type="Proteomes" id="UP000239532"/>
    </source>
</evidence>
<evidence type="ECO:0000313" key="1">
    <source>
        <dbReference type="EMBL" id="PRP67461.1"/>
    </source>
</evidence>
<dbReference type="InterPro" id="IPR029058">
    <property type="entry name" value="AB_hydrolase_fold"/>
</dbReference>
<protein>
    <recommendedName>
        <fullName evidence="3">Serine aminopeptidase S33 domain-containing protein</fullName>
    </recommendedName>
</protein>
<dbReference type="Proteomes" id="UP000239532">
    <property type="component" value="Unassembled WGS sequence"/>
</dbReference>
<dbReference type="Gene3D" id="3.40.50.1820">
    <property type="entry name" value="alpha/beta hydrolase"/>
    <property type="match status" value="1"/>
</dbReference>
<reference evidence="1 2" key="1">
    <citation type="submission" date="2016-11" db="EMBL/GenBank/DDBJ databases">
        <title>Trade-off between light-utilization and light-protection in marine flavobacteria.</title>
        <authorList>
            <person name="Kumagai Y."/>
        </authorList>
    </citation>
    <scope>NUCLEOTIDE SEQUENCE [LARGE SCALE GENOMIC DNA]</scope>
    <source>
        <strain evidence="1 2">JCM 17109</strain>
    </source>
</reference>
<evidence type="ECO:0008006" key="3">
    <source>
        <dbReference type="Google" id="ProtNLM"/>
    </source>
</evidence>
<gene>
    <name evidence="1" type="ORF">BST86_10335</name>
</gene>
<comment type="caution">
    <text evidence="1">The sequence shown here is derived from an EMBL/GenBank/DDBJ whole genome shotgun (WGS) entry which is preliminary data.</text>
</comment>
<accession>A0A2S9WVJ7</accession>
<dbReference type="SUPFAM" id="SSF53474">
    <property type="entry name" value="alpha/beta-Hydrolases"/>
    <property type="match status" value="1"/>
</dbReference>
<proteinExistence type="predicted"/>